<dbReference type="RefSeq" id="WP_337714326.1">
    <property type="nucleotide sequence ID" value="NZ_JBBEGL010000004.1"/>
</dbReference>
<reference evidence="2 3" key="1">
    <citation type="submission" date="2024-03" db="EMBL/GenBank/DDBJ databases">
        <title>Actinomycetospora sp. OC33-EN06, a novel actinomycete isolated from wild orchid (Aerides multiflora).</title>
        <authorList>
            <person name="Suriyachadkun C."/>
        </authorList>
    </citation>
    <scope>NUCLEOTIDE SEQUENCE [LARGE SCALE GENOMIC DNA]</scope>
    <source>
        <strain evidence="2 3">OC33-EN06</strain>
    </source>
</reference>
<sequence length="388" mass="42932">MATGGGEPERISFRRWTALGVGCATLGLAVLFFGPSRVATVAGATLVLVGALTFVAGVIASIIRSEIRRAAKLVAETMGSSALSTLSTIPPARGLESLLGRVYGDSKLPRDVLTALLGGEGEALDGGDATISERTEVYFQLSRVDRLTYRMVMEERYTFRARVPTTSFVIFATSDTSLRDNIIAACRLPLFELWFVRDDPVDASFEESVESIRDTVHIGMRYTDADDSVHSIEPQQPGDRLREVKLQDWGKYLSFFHPDLPGGAGLDRRLYMSKLRIFEVDLHRLAPAGRRVVTIEELTIRSTTLQLLADGFCYWQAPFPCFVERMAFDTSAFDLEYEGQHWFHLKPFTMTTSSSPSYWSGADGVTEVPLGAWLFPGHGVALVWRELA</sequence>
<keyword evidence="1" id="KW-1133">Transmembrane helix</keyword>
<comment type="caution">
    <text evidence="2">The sequence shown here is derived from an EMBL/GenBank/DDBJ whole genome shotgun (WGS) entry which is preliminary data.</text>
</comment>
<organism evidence="2 3">
    <name type="scientific">Actinomycetospora aeridis</name>
    <dbReference type="NCBI Taxonomy" id="3129231"/>
    <lineage>
        <taxon>Bacteria</taxon>
        <taxon>Bacillati</taxon>
        <taxon>Actinomycetota</taxon>
        <taxon>Actinomycetes</taxon>
        <taxon>Pseudonocardiales</taxon>
        <taxon>Pseudonocardiaceae</taxon>
        <taxon>Actinomycetospora</taxon>
    </lineage>
</organism>
<protein>
    <submittedName>
        <fullName evidence="2">Uncharacterized protein</fullName>
    </submittedName>
</protein>
<evidence type="ECO:0000256" key="1">
    <source>
        <dbReference type="SAM" id="Phobius"/>
    </source>
</evidence>
<keyword evidence="1" id="KW-0812">Transmembrane</keyword>
<dbReference type="EMBL" id="JBBEGL010000004">
    <property type="protein sequence ID" value="MEJ2887836.1"/>
    <property type="molecule type" value="Genomic_DNA"/>
</dbReference>
<keyword evidence="3" id="KW-1185">Reference proteome</keyword>
<accession>A0ABU8N869</accession>
<gene>
    <name evidence="2" type="ORF">WCD41_15360</name>
</gene>
<feature type="transmembrane region" description="Helical" evidence="1">
    <location>
        <begin position="41"/>
        <end position="63"/>
    </location>
</feature>
<evidence type="ECO:0000313" key="2">
    <source>
        <dbReference type="EMBL" id="MEJ2887836.1"/>
    </source>
</evidence>
<proteinExistence type="predicted"/>
<evidence type="ECO:0000313" key="3">
    <source>
        <dbReference type="Proteomes" id="UP001370100"/>
    </source>
</evidence>
<dbReference type="Proteomes" id="UP001370100">
    <property type="component" value="Unassembled WGS sequence"/>
</dbReference>
<name>A0ABU8N869_9PSEU</name>
<feature type="transmembrane region" description="Helical" evidence="1">
    <location>
        <begin position="16"/>
        <end position="35"/>
    </location>
</feature>
<keyword evidence="1" id="KW-0472">Membrane</keyword>